<dbReference type="InterPro" id="IPR000838">
    <property type="entry name" value="RNA_pol_sigma70_ECF_CS"/>
</dbReference>
<dbReference type="EMBL" id="JABFDN010000005">
    <property type="protein sequence ID" value="NPU66974.1"/>
    <property type="molecule type" value="Genomic_DNA"/>
</dbReference>
<evidence type="ECO:0000256" key="2">
    <source>
        <dbReference type="ARBA" id="ARBA00023015"/>
    </source>
</evidence>
<dbReference type="PANTHER" id="PTHR43133:SF62">
    <property type="entry name" value="RNA POLYMERASE SIGMA FACTOR SIGZ"/>
    <property type="match status" value="1"/>
</dbReference>
<reference evidence="9" key="1">
    <citation type="submission" date="2020-05" db="EMBL/GenBank/DDBJ databases">
        <title>Nod-independent and nitrogen-fixing Bradyrhizobium aeschynomene sp. nov. isolated from nodules of Aeschynomene indica.</title>
        <authorList>
            <person name="Zhang Z."/>
        </authorList>
    </citation>
    <scope>NUCLEOTIDE SEQUENCE</scope>
    <source>
        <strain evidence="9">83012</strain>
    </source>
</reference>
<dbReference type="Pfam" id="PF04542">
    <property type="entry name" value="Sigma70_r2"/>
    <property type="match status" value="1"/>
</dbReference>
<keyword evidence="10" id="KW-1185">Reference proteome</keyword>
<keyword evidence="3 6" id="KW-0731">Sigma factor</keyword>
<evidence type="ECO:0000313" key="10">
    <source>
        <dbReference type="Proteomes" id="UP000886476"/>
    </source>
</evidence>
<feature type="domain" description="RNA polymerase sigma-70 region 2" evidence="7">
    <location>
        <begin position="22"/>
        <end position="88"/>
    </location>
</feature>
<dbReference type="PANTHER" id="PTHR43133">
    <property type="entry name" value="RNA POLYMERASE ECF-TYPE SIGMA FACTO"/>
    <property type="match status" value="1"/>
</dbReference>
<evidence type="ECO:0000256" key="1">
    <source>
        <dbReference type="ARBA" id="ARBA00010641"/>
    </source>
</evidence>
<dbReference type="RefSeq" id="WP_172112170.1">
    <property type="nucleotide sequence ID" value="NZ_JABFDM010000002.1"/>
</dbReference>
<dbReference type="InterPro" id="IPR039425">
    <property type="entry name" value="RNA_pol_sigma-70-like"/>
</dbReference>
<gene>
    <name evidence="9" type="ORF">HL667_18365</name>
</gene>
<keyword evidence="5 6" id="KW-0804">Transcription</keyword>
<dbReference type="Pfam" id="PF04545">
    <property type="entry name" value="Sigma70_r4"/>
    <property type="match status" value="1"/>
</dbReference>
<keyword evidence="4 6" id="KW-0238">DNA-binding</keyword>
<evidence type="ECO:0000256" key="3">
    <source>
        <dbReference type="ARBA" id="ARBA00023082"/>
    </source>
</evidence>
<organism evidence="9 10">
    <name type="scientific">Bradyrhizobium aeschynomenes</name>
    <dbReference type="NCBI Taxonomy" id="2734909"/>
    <lineage>
        <taxon>Bacteria</taxon>
        <taxon>Pseudomonadati</taxon>
        <taxon>Pseudomonadota</taxon>
        <taxon>Alphaproteobacteria</taxon>
        <taxon>Hyphomicrobiales</taxon>
        <taxon>Nitrobacteraceae</taxon>
        <taxon>Bradyrhizobium</taxon>
    </lineage>
</organism>
<protein>
    <recommendedName>
        <fullName evidence="6">RNA polymerase sigma factor</fullName>
    </recommendedName>
</protein>
<comment type="similarity">
    <text evidence="1 6">Belongs to the sigma-70 factor family. ECF subfamily.</text>
</comment>
<sequence>MDWADLIGRVAARGDREAFKALFAHFAPRIKGFLIKTGSNADDAEEIAQSTMVAVWTKAGQFDPSTAGVAAWIFTIARNQRIDAARKAIREGRLSKEVVLDEEADPTLAADQIMSRVEDATRVAAAIERLSVEQSTVIRLSFIEERPHSEIAAVLGLPLGTVKSRIRLAMNRLRDLLDDAT</sequence>
<dbReference type="InterPro" id="IPR036388">
    <property type="entry name" value="WH-like_DNA-bd_sf"/>
</dbReference>
<comment type="caution">
    <text evidence="9">The sequence shown here is derived from an EMBL/GenBank/DDBJ whole genome shotgun (WGS) entry which is preliminary data.</text>
</comment>
<dbReference type="CDD" id="cd06171">
    <property type="entry name" value="Sigma70_r4"/>
    <property type="match status" value="1"/>
</dbReference>
<proteinExistence type="inferred from homology"/>
<evidence type="ECO:0000256" key="4">
    <source>
        <dbReference type="ARBA" id="ARBA00023125"/>
    </source>
</evidence>
<dbReference type="InterPro" id="IPR013325">
    <property type="entry name" value="RNA_pol_sigma_r2"/>
</dbReference>
<dbReference type="PROSITE" id="PS01063">
    <property type="entry name" value="SIGMA70_ECF"/>
    <property type="match status" value="1"/>
</dbReference>
<name>A0ABX2CFI6_9BRAD</name>
<dbReference type="InterPro" id="IPR007627">
    <property type="entry name" value="RNA_pol_sigma70_r2"/>
</dbReference>
<dbReference type="SUPFAM" id="SSF88659">
    <property type="entry name" value="Sigma3 and sigma4 domains of RNA polymerase sigma factors"/>
    <property type="match status" value="1"/>
</dbReference>
<dbReference type="InterPro" id="IPR014284">
    <property type="entry name" value="RNA_pol_sigma-70_dom"/>
</dbReference>
<dbReference type="SUPFAM" id="SSF88946">
    <property type="entry name" value="Sigma2 domain of RNA polymerase sigma factors"/>
    <property type="match status" value="1"/>
</dbReference>
<evidence type="ECO:0000259" key="8">
    <source>
        <dbReference type="Pfam" id="PF04545"/>
    </source>
</evidence>
<evidence type="ECO:0000313" key="9">
    <source>
        <dbReference type="EMBL" id="NPU66974.1"/>
    </source>
</evidence>
<dbReference type="Proteomes" id="UP000886476">
    <property type="component" value="Unassembled WGS sequence"/>
</dbReference>
<evidence type="ECO:0000256" key="5">
    <source>
        <dbReference type="ARBA" id="ARBA00023163"/>
    </source>
</evidence>
<feature type="domain" description="RNA polymerase sigma-70 region 4" evidence="8">
    <location>
        <begin position="126"/>
        <end position="174"/>
    </location>
</feature>
<dbReference type="Gene3D" id="1.10.10.10">
    <property type="entry name" value="Winged helix-like DNA-binding domain superfamily/Winged helix DNA-binding domain"/>
    <property type="match status" value="1"/>
</dbReference>
<dbReference type="InterPro" id="IPR007630">
    <property type="entry name" value="RNA_pol_sigma70_r4"/>
</dbReference>
<keyword evidence="2 6" id="KW-0805">Transcription regulation</keyword>
<evidence type="ECO:0000259" key="7">
    <source>
        <dbReference type="Pfam" id="PF04542"/>
    </source>
</evidence>
<accession>A0ABX2CFI6</accession>
<dbReference type="Gene3D" id="1.10.1740.10">
    <property type="match status" value="1"/>
</dbReference>
<dbReference type="NCBIfam" id="TIGR02937">
    <property type="entry name" value="sigma70-ECF"/>
    <property type="match status" value="1"/>
</dbReference>
<evidence type="ECO:0000256" key="6">
    <source>
        <dbReference type="RuleBase" id="RU000716"/>
    </source>
</evidence>
<dbReference type="InterPro" id="IPR013324">
    <property type="entry name" value="RNA_pol_sigma_r3/r4-like"/>
</dbReference>